<evidence type="ECO:0000256" key="1">
    <source>
        <dbReference type="SAM" id="Phobius"/>
    </source>
</evidence>
<name>A0A562E3W9_RHORH</name>
<feature type="transmembrane region" description="Helical" evidence="1">
    <location>
        <begin position="236"/>
        <end position="264"/>
    </location>
</feature>
<evidence type="ECO:0000313" key="3">
    <source>
        <dbReference type="Proteomes" id="UP000317573"/>
    </source>
</evidence>
<keyword evidence="1" id="KW-1133">Transmembrane helix</keyword>
<keyword evidence="1" id="KW-0812">Transmembrane</keyword>
<protein>
    <submittedName>
        <fullName evidence="2">Uncharacterized protein</fullName>
    </submittedName>
</protein>
<sequence>MHIGTHTPHTVQDVVRPPLQSVFGTAVPELWLLALMIPLAVIVWGCDELPQMGASDSKRSATPMKHQPMKRWLARWIAVVTAGEAVGFAVPAAIGVLTRDSASAFPLLLVAGAVEGAILGLSQATVLHGQLPYLSKRRWVVLTAAAAMSAYAIGLLPSTLAAWWTSWPLIVQVLFFGAGPVVLLISIGLAQWLELRHHLSGATWWIPATALSWLVGLAVFFAVAPPLWHPDQSPALAVTIGLVAGVGMAFAMAAVTGWAMTVLLRRQTSSVSRAAESRQGRP</sequence>
<organism evidence="2 3">
    <name type="scientific">Rhodococcus rhodochrous J45</name>
    <dbReference type="NCBI Taxonomy" id="935266"/>
    <lineage>
        <taxon>Bacteria</taxon>
        <taxon>Bacillati</taxon>
        <taxon>Actinomycetota</taxon>
        <taxon>Actinomycetes</taxon>
        <taxon>Mycobacteriales</taxon>
        <taxon>Nocardiaceae</taxon>
        <taxon>Rhodococcus</taxon>
    </lineage>
</organism>
<feature type="transmembrane region" description="Helical" evidence="1">
    <location>
        <begin position="169"/>
        <end position="190"/>
    </location>
</feature>
<proteinExistence type="predicted"/>
<dbReference type="Proteomes" id="UP000317573">
    <property type="component" value="Unassembled WGS sequence"/>
</dbReference>
<accession>A0A562E3W9</accession>
<dbReference type="EMBL" id="VLJT01000022">
    <property type="protein sequence ID" value="TWH16423.1"/>
    <property type="molecule type" value="Genomic_DNA"/>
</dbReference>
<feature type="transmembrane region" description="Helical" evidence="1">
    <location>
        <begin position="202"/>
        <end position="224"/>
    </location>
</feature>
<feature type="transmembrane region" description="Helical" evidence="1">
    <location>
        <begin position="139"/>
        <end position="163"/>
    </location>
</feature>
<feature type="transmembrane region" description="Helical" evidence="1">
    <location>
        <begin position="73"/>
        <end position="98"/>
    </location>
</feature>
<reference evidence="2 3" key="1">
    <citation type="submission" date="2019-07" db="EMBL/GenBank/DDBJ databases">
        <title>Genome sequencing of lignin-degrading bacterial isolates.</title>
        <authorList>
            <person name="Gladden J."/>
        </authorList>
    </citation>
    <scope>NUCLEOTIDE SEQUENCE [LARGE SCALE GENOMIC DNA]</scope>
    <source>
        <strain evidence="2 3">J45</strain>
    </source>
</reference>
<comment type="caution">
    <text evidence="2">The sequence shown here is derived from an EMBL/GenBank/DDBJ whole genome shotgun (WGS) entry which is preliminary data.</text>
</comment>
<feature type="transmembrane region" description="Helical" evidence="1">
    <location>
        <begin position="30"/>
        <end position="49"/>
    </location>
</feature>
<feature type="transmembrane region" description="Helical" evidence="1">
    <location>
        <begin position="104"/>
        <end position="127"/>
    </location>
</feature>
<evidence type="ECO:0000313" key="2">
    <source>
        <dbReference type="EMBL" id="TWH16423.1"/>
    </source>
</evidence>
<gene>
    <name evidence="2" type="ORF">L618_002400000270</name>
</gene>
<dbReference type="AlphaFoldDB" id="A0A562E3W9"/>
<keyword evidence="1" id="KW-0472">Membrane</keyword>